<sequence>MRAFLLVALLLAGCGTTVVEKPVMAPVDTPREPRLPKGVTVTCSIDWRPIELPATAEEMAAGRKADRELADRAIEECDSRRAKAVQHSRRRGAPR</sequence>
<comment type="caution">
    <text evidence="2">The sequence shown here is derived from an EMBL/GenBank/DDBJ whole genome shotgun (WGS) entry which is preliminary data.</text>
</comment>
<gene>
    <name evidence="2" type="ORF">BWR60_09635</name>
</gene>
<keyword evidence="1" id="KW-0732">Signal</keyword>
<evidence type="ECO:0000313" key="3">
    <source>
        <dbReference type="Proteomes" id="UP000196655"/>
    </source>
</evidence>
<name>A0A211ZQT5_9PROT</name>
<evidence type="ECO:0000313" key="2">
    <source>
        <dbReference type="EMBL" id="OWJ67457.1"/>
    </source>
</evidence>
<organism evidence="2 3">
    <name type="scientific">Inquilinus limosus</name>
    <dbReference type="NCBI Taxonomy" id="171674"/>
    <lineage>
        <taxon>Bacteria</taxon>
        <taxon>Pseudomonadati</taxon>
        <taxon>Pseudomonadota</taxon>
        <taxon>Alphaproteobacteria</taxon>
        <taxon>Rhodospirillales</taxon>
        <taxon>Rhodospirillaceae</taxon>
        <taxon>Inquilinus</taxon>
    </lineage>
</organism>
<evidence type="ECO:0000256" key="1">
    <source>
        <dbReference type="SAM" id="SignalP"/>
    </source>
</evidence>
<feature type="chain" id="PRO_5013392739" description="Lipoprotein" evidence="1">
    <location>
        <begin position="21"/>
        <end position="95"/>
    </location>
</feature>
<evidence type="ECO:0008006" key="4">
    <source>
        <dbReference type="Google" id="ProtNLM"/>
    </source>
</evidence>
<dbReference type="EMBL" id="NHON01000013">
    <property type="protein sequence ID" value="OWJ67457.1"/>
    <property type="molecule type" value="Genomic_DNA"/>
</dbReference>
<dbReference type="RefSeq" id="WP_088150798.1">
    <property type="nucleotide sequence ID" value="NZ_NHON01000013.1"/>
</dbReference>
<keyword evidence="3" id="KW-1185">Reference proteome</keyword>
<dbReference type="Proteomes" id="UP000196655">
    <property type="component" value="Unassembled WGS sequence"/>
</dbReference>
<proteinExistence type="predicted"/>
<protein>
    <recommendedName>
        <fullName evidence="4">Lipoprotein</fullName>
    </recommendedName>
</protein>
<reference evidence="3" key="1">
    <citation type="submission" date="2017-05" db="EMBL/GenBank/DDBJ databases">
        <authorList>
            <person name="Macchi M."/>
            <person name="Festa S."/>
            <person name="Coppotelli B.M."/>
            <person name="Morelli I.S."/>
        </authorList>
    </citation>
    <scope>NUCLEOTIDE SEQUENCE [LARGE SCALE GENOMIC DNA]</scope>
    <source>
        <strain evidence="3">I</strain>
    </source>
</reference>
<feature type="signal peptide" evidence="1">
    <location>
        <begin position="1"/>
        <end position="20"/>
    </location>
</feature>
<accession>A0A211ZQT5</accession>
<dbReference type="AlphaFoldDB" id="A0A211ZQT5"/>